<dbReference type="UniPathway" id="UPA00034">
    <property type="reaction ID" value="UER00017"/>
</dbReference>
<evidence type="ECO:0000256" key="15">
    <source>
        <dbReference type="PIRSR" id="PIRSR001365-2"/>
    </source>
</evidence>
<comment type="similarity">
    <text evidence="3 12 13">Belongs to the DapA family.</text>
</comment>
<organism evidence="16 17">
    <name type="scientific">Candidatus Moanibacter tarae</name>
    <dbReference type="NCBI Taxonomy" id="2200854"/>
    <lineage>
        <taxon>Bacteria</taxon>
        <taxon>Pseudomonadati</taxon>
        <taxon>Verrucomicrobiota</taxon>
        <taxon>Opitutia</taxon>
        <taxon>Puniceicoccales</taxon>
        <taxon>Puniceicoccales incertae sedis</taxon>
        <taxon>Candidatus Moanibacter</taxon>
    </lineage>
</organism>
<comment type="subunit">
    <text evidence="12">Homotetramer; dimer of dimers.</text>
</comment>
<dbReference type="GO" id="GO:0019877">
    <property type="term" value="P:diaminopimelate biosynthetic process"/>
    <property type="evidence" value="ECO:0007669"/>
    <property type="project" value="UniProtKB-UniRule"/>
</dbReference>
<evidence type="ECO:0000256" key="10">
    <source>
        <dbReference type="ARBA" id="ARBA00023270"/>
    </source>
</evidence>
<dbReference type="Pfam" id="PF00701">
    <property type="entry name" value="DHDPS"/>
    <property type="match status" value="1"/>
</dbReference>
<dbReference type="EC" id="4.3.3.7" evidence="4 12"/>
<evidence type="ECO:0000256" key="3">
    <source>
        <dbReference type="ARBA" id="ARBA00007592"/>
    </source>
</evidence>
<keyword evidence="5 12" id="KW-0963">Cytoplasm</keyword>
<comment type="pathway">
    <text evidence="2 12">Amino-acid biosynthesis; L-lysine biosynthesis via DAP pathway; (S)-tetrahydrodipicolinate from L-aspartate: step 3/4.</text>
</comment>
<dbReference type="InterPro" id="IPR020624">
    <property type="entry name" value="Schiff_base-form_aldolases_CS"/>
</dbReference>
<dbReference type="GO" id="GO:0005829">
    <property type="term" value="C:cytosol"/>
    <property type="evidence" value="ECO:0007669"/>
    <property type="project" value="TreeGrafter"/>
</dbReference>
<keyword evidence="9 12" id="KW-0456">Lyase</keyword>
<gene>
    <name evidence="16" type="primary">dapA_3</name>
    <name evidence="12" type="synonym">dapA</name>
    <name evidence="16" type="ORF">DF168_00859</name>
</gene>
<evidence type="ECO:0000256" key="14">
    <source>
        <dbReference type="PIRSR" id="PIRSR001365-1"/>
    </source>
</evidence>
<evidence type="ECO:0000256" key="4">
    <source>
        <dbReference type="ARBA" id="ARBA00012086"/>
    </source>
</evidence>
<evidence type="ECO:0000313" key="16">
    <source>
        <dbReference type="EMBL" id="AWT59666.1"/>
    </source>
</evidence>
<dbReference type="SMART" id="SM01130">
    <property type="entry name" value="DHDPS"/>
    <property type="match status" value="1"/>
</dbReference>
<dbReference type="PRINTS" id="PR00146">
    <property type="entry name" value="DHPICSNTHASE"/>
</dbReference>
<dbReference type="PIRSF" id="PIRSF001365">
    <property type="entry name" value="DHDPS"/>
    <property type="match status" value="1"/>
</dbReference>
<reference evidence="16 17" key="1">
    <citation type="submission" date="2018-06" db="EMBL/GenBank/DDBJ databases">
        <title>Draft Genome Sequence of a Novel Marine Bacterium Related to the Verrucomicrobia.</title>
        <authorList>
            <person name="Vosseberg J."/>
            <person name="Martijn J."/>
            <person name="Ettema T.J.G."/>
        </authorList>
    </citation>
    <scope>NUCLEOTIDE SEQUENCE [LARGE SCALE GENOMIC DNA]</scope>
    <source>
        <strain evidence="16">TARA_B100001123</strain>
    </source>
</reference>
<dbReference type="Gene3D" id="3.20.20.70">
    <property type="entry name" value="Aldolase class I"/>
    <property type="match status" value="1"/>
</dbReference>
<dbReference type="SUPFAM" id="SSF51569">
    <property type="entry name" value="Aldolase"/>
    <property type="match status" value="1"/>
</dbReference>
<dbReference type="PANTHER" id="PTHR12128">
    <property type="entry name" value="DIHYDRODIPICOLINATE SYNTHASE"/>
    <property type="match status" value="1"/>
</dbReference>
<comment type="subcellular location">
    <subcellularLocation>
        <location evidence="12">Cytoplasm</location>
    </subcellularLocation>
</comment>
<comment type="catalytic activity">
    <reaction evidence="11 12">
        <text>L-aspartate 4-semialdehyde + pyruvate = (2S,4S)-4-hydroxy-2,3,4,5-tetrahydrodipicolinate + H2O + H(+)</text>
        <dbReference type="Rhea" id="RHEA:34171"/>
        <dbReference type="ChEBI" id="CHEBI:15361"/>
        <dbReference type="ChEBI" id="CHEBI:15377"/>
        <dbReference type="ChEBI" id="CHEBI:15378"/>
        <dbReference type="ChEBI" id="CHEBI:67139"/>
        <dbReference type="ChEBI" id="CHEBI:537519"/>
        <dbReference type="EC" id="4.3.3.7"/>
    </reaction>
</comment>
<evidence type="ECO:0000256" key="8">
    <source>
        <dbReference type="ARBA" id="ARBA00023154"/>
    </source>
</evidence>
<dbReference type="PANTHER" id="PTHR12128:SF66">
    <property type="entry name" value="4-HYDROXY-2-OXOGLUTARATE ALDOLASE, MITOCHONDRIAL"/>
    <property type="match status" value="1"/>
</dbReference>
<comment type="caution">
    <text evidence="12">Was originally thought to be a dihydrodipicolinate synthase (DHDPS), catalyzing the condensation of (S)-aspartate-beta-semialdehyde [(S)-ASA] and pyruvate to dihydrodipicolinate (DHDP). However, it was shown in E.coli that the product of the enzymatic reaction is not dihydrodipicolinate but in fact (4S)-4-hydroxy-2,3,4,5-tetrahydro-(2S)-dipicolinic acid (HTPA), and that the consecutive dehydration reaction leading to DHDP is not spontaneous but catalyzed by DapB.</text>
</comment>
<dbReference type="InterPro" id="IPR005263">
    <property type="entry name" value="DapA"/>
</dbReference>
<protein>
    <recommendedName>
        <fullName evidence="4 12">4-hydroxy-tetrahydrodipicolinate synthase</fullName>
        <shortName evidence="12">HTPA synthase</shortName>
        <ecNumber evidence="4 12">4.3.3.7</ecNumber>
    </recommendedName>
</protein>
<dbReference type="HAMAP" id="MF_00418">
    <property type="entry name" value="DapA"/>
    <property type="match status" value="1"/>
</dbReference>
<feature type="active site" description="Schiff-base intermediate with substrate" evidence="12 14">
    <location>
        <position position="165"/>
    </location>
</feature>
<evidence type="ECO:0000256" key="13">
    <source>
        <dbReference type="PIRNR" id="PIRNR001365"/>
    </source>
</evidence>
<accession>A0A2Z4AFC8</accession>
<dbReference type="InterPro" id="IPR013785">
    <property type="entry name" value="Aldolase_TIM"/>
</dbReference>
<dbReference type="GO" id="GO:0009089">
    <property type="term" value="P:lysine biosynthetic process via diaminopimelate"/>
    <property type="evidence" value="ECO:0007669"/>
    <property type="project" value="UniProtKB-UniRule"/>
</dbReference>
<dbReference type="CDD" id="cd00950">
    <property type="entry name" value="DHDPS"/>
    <property type="match status" value="1"/>
</dbReference>
<name>A0A2Z4AFC8_9BACT</name>
<comment type="function">
    <text evidence="1 12">Catalyzes the condensation of (S)-aspartate-beta-semialdehyde [(S)-ASA] and pyruvate to 4-hydroxy-tetrahydrodipicolinate (HTPA).</text>
</comment>
<dbReference type="KEGG" id="mtar:DF168_00859"/>
<evidence type="ECO:0000256" key="9">
    <source>
        <dbReference type="ARBA" id="ARBA00023239"/>
    </source>
</evidence>
<feature type="binding site" evidence="12 15">
    <location>
        <position position="207"/>
    </location>
    <ligand>
        <name>pyruvate</name>
        <dbReference type="ChEBI" id="CHEBI:15361"/>
    </ligand>
</feature>
<feature type="active site" description="Proton donor/acceptor" evidence="12 14">
    <location>
        <position position="136"/>
    </location>
</feature>
<evidence type="ECO:0000256" key="2">
    <source>
        <dbReference type="ARBA" id="ARBA00005120"/>
    </source>
</evidence>
<evidence type="ECO:0000256" key="7">
    <source>
        <dbReference type="ARBA" id="ARBA00022915"/>
    </source>
</evidence>
<evidence type="ECO:0000256" key="1">
    <source>
        <dbReference type="ARBA" id="ARBA00003294"/>
    </source>
</evidence>
<feature type="binding site" evidence="12 15">
    <location>
        <position position="48"/>
    </location>
    <ligand>
        <name>pyruvate</name>
        <dbReference type="ChEBI" id="CHEBI:15361"/>
    </ligand>
</feature>
<evidence type="ECO:0000313" key="17">
    <source>
        <dbReference type="Proteomes" id="UP000247465"/>
    </source>
</evidence>
<dbReference type="PROSITE" id="PS00665">
    <property type="entry name" value="DHDPS_1"/>
    <property type="match status" value="1"/>
</dbReference>
<evidence type="ECO:0000256" key="6">
    <source>
        <dbReference type="ARBA" id="ARBA00022605"/>
    </source>
</evidence>
<evidence type="ECO:0000256" key="11">
    <source>
        <dbReference type="ARBA" id="ARBA00047836"/>
    </source>
</evidence>
<dbReference type="Proteomes" id="UP000247465">
    <property type="component" value="Chromosome"/>
</dbReference>
<dbReference type="NCBIfam" id="TIGR00674">
    <property type="entry name" value="dapA"/>
    <property type="match status" value="1"/>
</dbReference>
<keyword evidence="7 12" id="KW-0220">Diaminopimelate biosynthesis</keyword>
<feature type="site" description="Part of a proton relay during catalysis" evidence="12">
    <location>
        <position position="47"/>
    </location>
</feature>
<feature type="site" description="Part of a proton relay during catalysis" evidence="12">
    <location>
        <position position="110"/>
    </location>
</feature>
<dbReference type="EMBL" id="CP029803">
    <property type="protein sequence ID" value="AWT59666.1"/>
    <property type="molecule type" value="Genomic_DNA"/>
</dbReference>
<keyword evidence="10 12" id="KW-0704">Schiff base</keyword>
<dbReference type="InterPro" id="IPR002220">
    <property type="entry name" value="DapA-like"/>
</dbReference>
<dbReference type="AlphaFoldDB" id="A0A2Z4AFC8"/>
<sequence length="298" mass="32173">MSTVQFSGTYTALVTPMCNGSVSFKDFENLIEYQISDGIDGIVVVGTTGESPTLSHQEHCDIVSFSIDKVAGRIPVIAGTGSNSTKEAVSLTQHAHEAGVDGMLQVAPYYNKPSQEGLISHFSAVAEVTDKPIVLYSIPSRCGIEIGVKTVERLRSLYPNINVIKEAGGSCDRVSELVSSMGEDITVLSGDDSLTLPFISAGAKGVISVASNLIVKDLVNMCRSALNGDLKPATQIHLRYFDLFRTIFIEPNPVPIKAALENAKIILSREVRLPLCEMTQDNSRRLQQVLDNLEISSN</sequence>
<evidence type="ECO:0000256" key="12">
    <source>
        <dbReference type="HAMAP-Rule" id="MF_00418"/>
    </source>
</evidence>
<evidence type="ECO:0000256" key="5">
    <source>
        <dbReference type="ARBA" id="ARBA00022490"/>
    </source>
</evidence>
<proteinExistence type="inferred from homology"/>
<keyword evidence="8 12" id="KW-0457">Lysine biosynthesis</keyword>
<dbReference type="GO" id="GO:0008840">
    <property type="term" value="F:4-hydroxy-tetrahydrodipicolinate synthase activity"/>
    <property type="evidence" value="ECO:0007669"/>
    <property type="project" value="UniProtKB-UniRule"/>
</dbReference>
<keyword evidence="6 12" id="KW-0028">Amino-acid biosynthesis</keyword>